<reference evidence="1 2" key="1">
    <citation type="submission" date="2015-03" db="EMBL/GenBank/DDBJ databases">
        <title>Genome sequence of Variovorax paradoxus TBEA6.</title>
        <authorList>
            <person name="Poehlein A."/>
            <person name="Schuldes J."/>
            <person name="Wuebbeler J.H."/>
            <person name="Hiessl S."/>
            <person name="Steinbuechel A."/>
            <person name="Daniel R."/>
        </authorList>
    </citation>
    <scope>NUCLEOTIDE SEQUENCE [LARGE SCALE GENOMIC DNA]</scope>
    <source>
        <strain evidence="1 2">TBEA6</strain>
    </source>
</reference>
<dbReference type="Proteomes" id="UP000035170">
    <property type="component" value="Unassembled WGS sequence"/>
</dbReference>
<gene>
    <name evidence="1" type="ORF">VPARA_11600</name>
</gene>
<comment type="caution">
    <text evidence="1">The sequence shown here is derived from an EMBL/GenBank/DDBJ whole genome shotgun (WGS) entry which is preliminary data.</text>
</comment>
<proteinExistence type="predicted"/>
<evidence type="ECO:0000313" key="2">
    <source>
        <dbReference type="Proteomes" id="UP000035170"/>
    </source>
</evidence>
<protein>
    <submittedName>
        <fullName evidence="1">Uncharacterized protein</fullName>
    </submittedName>
</protein>
<dbReference type="EMBL" id="JZWI01000006">
    <property type="protein sequence ID" value="KLN57647.1"/>
    <property type="molecule type" value="Genomic_DNA"/>
</dbReference>
<accession>A0A0H2MAE9</accession>
<dbReference type="AlphaFoldDB" id="A0A0H2MAE9"/>
<evidence type="ECO:0000313" key="1">
    <source>
        <dbReference type="EMBL" id="KLN57647.1"/>
    </source>
</evidence>
<dbReference type="RefSeq" id="WP_155419594.1">
    <property type="nucleotide sequence ID" value="NZ_JZWI01000006.1"/>
</dbReference>
<sequence length="81" mass="9020">MTSGARLRPVKLQINNSGAWKDIAHFDAGNDVACMHVLDAAKTLGEIDAQRVQYRVVTEDALPEVLMTWSKDDGWKDVRHG</sequence>
<keyword evidence="2" id="KW-1185">Reference proteome</keyword>
<dbReference type="PATRIC" id="fig|34073.19.peg.1180"/>
<organism evidence="1 2">
    <name type="scientific">Variovorax paradoxus</name>
    <dbReference type="NCBI Taxonomy" id="34073"/>
    <lineage>
        <taxon>Bacteria</taxon>
        <taxon>Pseudomonadati</taxon>
        <taxon>Pseudomonadota</taxon>
        <taxon>Betaproteobacteria</taxon>
        <taxon>Burkholderiales</taxon>
        <taxon>Comamonadaceae</taxon>
        <taxon>Variovorax</taxon>
    </lineage>
</organism>
<name>A0A0H2MAE9_VARPD</name>